<proteinExistence type="predicted"/>
<protein>
    <recommendedName>
        <fullName evidence="5">RRM domain-containing protein</fullName>
    </recommendedName>
</protein>
<feature type="compositionally biased region" description="Low complexity" evidence="4">
    <location>
        <begin position="383"/>
        <end position="396"/>
    </location>
</feature>
<dbReference type="SMART" id="SM00360">
    <property type="entry name" value="RRM"/>
    <property type="match status" value="4"/>
</dbReference>
<dbReference type="SMART" id="SM00745">
    <property type="entry name" value="MIT"/>
    <property type="match status" value="2"/>
</dbReference>
<dbReference type="SUPFAM" id="SSF54928">
    <property type="entry name" value="RNA-binding domain, RBD"/>
    <property type="match status" value="3"/>
</dbReference>
<evidence type="ECO:0000256" key="4">
    <source>
        <dbReference type="SAM" id="MobiDB-lite"/>
    </source>
</evidence>
<feature type="region of interest" description="Disordered" evidence="4">
    <location>
        <begin position="1138"/>
        <end position="1296"/>
    </location>
</feature>
<dbReference type="GO" id="GO:0003723">
    <property type="term" value="F:RNA binding"/>
    <property type="evidence" value="ECO:0007669"/>
    <property type="project" value="UniProtKB-UniRule"/>
</dbReference>
<dbReference type="InterPro" id="IPR000504">
    <property type="entry name" value="RRM_dom"/>
</dbReference>
<feature type="compositionally biased region" description="Basic and acidic residues" evidence="4">
    <location>
        <begin position="732"/>
        <end position="762"/>
    </location>
</feature>
<feature type="compositionally biased region" description="Pro residues" evidence="4">
    <location>
        <begin position="820"/>
        <end position="829"/>
    </location>
</feature>
<evidence type="ECO:0000256" key="2">
    <source>
        <dbReference type="ARBA" id="ARBA00022884"/>
    </source>
</evidence>
<dbReference type="Pfam" id="PF00076">
    <property type="entry name" value="RRM_1"/>
    <property type="match status" value="3"/>
</dbReference>
<feature type="region of interest" description="Disordered" evidence="4">
    <location>
        <begin position="708"/>
        <end position="915"/>
    </location>
</feature>
<feature type="compositionally biased region" description="Basic and acidic residues" evidence="4">
    <location>
        <begin position="882"/>
        <end position="915"/>
    </location>
</feature>
<gene>
    <name evidence="6" type="ORF">AMON00008_LOCUS25317</name>
</gene>
<feature type="region of interest" description="Disordered" evidence="4">
    <location>
        <begin position="978"/>
        <end position="1095"/>
    </location>
</feature>
<feature type="compositionally biased region" description="Basic and acidic residues" evidence="4">
    <location>
        <begin position="978"/>
        <end position="989"/>
    </location>
</feature>
<feature type="region of interest" description="Disordered" evidence="4">
    <location>
        <begin position="160"/>
        <end position="182"/>
    </location>
</feature>
<dbReference type="Gene3D" id="1.20.58.80">
    <property type="entry name" value="Phosphotransferase system, lactose/cellobiose-type IIA subunit"/>
    <property type="match status" value="2"/>
</dbReference>
<feature type="compositionally biased region" description="Basic and acidic residues" evidence="4">
    <location>
        <begin position="714"/>
        <end position="723"/>
    </location>
</feature>
<feature type="compositionally biased region" description="Low complexity" evidence="4">
    <location>
        <begin position="408"/>
        <end position="417"/>
    </location>
</feature>
<feature type="region of interest" description="Disordered" evidence="4">
    <location>
        <begin position="1"/>
        <end position="79"/>
    </location>
</feature>
<feature type="compositionally biased region" description="Basic residues" evidence="4">
    <location>
        <begin position="1177"/>
        <end position="1208"/>
    </location>
</feature>
<keyword evidence="1" id="KW-0677">Repeat</keyword>
<feature type="domain" description="RRM" evidence="5">
    <location>
        <begin position="432"/>
        <end position="501"/>
    </location>
</feature>
<feature type="compositionally biased region" description="Pro residues" evidence="4">
    <location>
        <begin position="1236"/>
        <end position="1250"/>
    </location>
</feature>
<dbReference type="SUPFAM" id="SSF116846">
    <property type="entry name" value="MIT domain"/>
    <property type="match status" value="2"/>
</dbReference>
<feature type="compositionally biased region" description="Low complexity" evidence="4">
    <location>
        <begin position="1054"/>
        <end position="1063"/>
    </location>
</feature>
<feature type="compositionally biased region" description="Acidic residues" evidence="4">
    <location>
        <begin position="169"/>
        <end position="180"/>
    </location>
</feature>
<dbReference type="PROSITE" id="PS50102">
    <property type="entry name" value="RRM"/>
    <property type="match status" value="3"/>
</dbReference>
<sequence length="1296" mass="137963">MFHVEMAPSGAAPAAAAAAPPAVAPGPLQQQPAPSAAMRPAAPQPVPAGLVVPDVPETSAPTGRGGTARKPQAEKPQAEEQTCRLQLACLPLEWTAQDIQGLCEPYGAVDSVLPDGPGGFCVTFASPETAASASTALSGLQLQTESGSFNTLHCELMQGDGGRLTPTEGEGDAEEEEVPQDDPMQGALCEGGAPLVFYVDDLQLATGDPGPEDHEIFLRDLPLEDYTEQQLREWLDDFGSVTEVIFIRDGETKELTGRGYVRFATHDEAAGLIAAFPQVAEDDGNVKGSWSLSERMLQGAGGPFKADVVSMMAERIRPLQEDLRCAALLFAGDTVEGGAELQAMGLEAGPLHIVCSRHHRLGTPEALQAYLAEALGSELANPGGAAAKASAGGKASRQPAGKNNSNQDVAMADSPAAAPAKVVAPPKDDLSPCILVKGFPDGWQEHQVRLVFAVFGGVAAVRFVEDARGRAAKVQLKIADNMQKAVDQMDGTQVGDGELIEECTISCRLIGMASSASAGTRSVFVDELDMPSRPDVQPSEKDREVFLQSLPVRDCTEEQIRAWLSGFGQVEDVFLLQDQAGTPTGKGYVRFVNHAEAAACVEAQASVADAEEGDVVAHWSESERAMQHLGSVYGADVHTAFGSRTLEGIKKAAKIRSLWMYSEETTPKDPAAPAQEAKQLHFVAECTEEQFADVRSRLGRVLAEFHKPLSGRPADGEKEDPSSRKRTAALSRSRERPANKADKVSRVGEKPSSRSDKERGSKAEWAPQPGHPWRGPEADWGPPPGPHWRGPEGPPPWQHGGYGHPEPWQAFGPWRGAMPPGGPYGPGFPPGKGEWPLPGKGDWKGGPPHGPGWGYPPSWSGPAGFPPDRPPGSFDLRPPYADGHEGGATRAAAEDGKRSGGEARDDSTKAKIDRGEALVKEAKQLTEKGGTTKKAYERYCRGLQVLLDVMPKLREDDPSASELRLRVDGYLEEAERLKGRLEAESKPEPRPAANERGTGGRGDRERERERDRPRDGERGLPHPPERSPRDSPGGAAAGLGGSARPRPDEGIAKGGASKARGSAPAQHDPKGLTGRLERGEALIHEGRAAEDKGQMEEAYEKYCRGLQYVLEVMPQLPNDDPQVPSLRQMVSSYLERAERLKDKLEGSGRGSGRRGAGQEASKHGGSAGERHGGSGRSRSRHRHKHRSRSRSRRHGGHGHGHRRSRSRSRVGGGSRKELNPLPSPHGSHGRGGLPMAPQPPPVRSGPPKAPSIPDNPGAEASRAKGGPPRPPGAAPLLRPKTGTALLVGKAKASSKR</sequence>
<dbReference type="CDD" id="cd00590">
    <property type="entry name" value="RRM_SF"/>
    <property type="match status" value="2"/>
</dbReference>
<dbReference type="InterPro" id="IPR012677">
    <property type="entry name" value="Nucleotide-bd_a/b_plait_sf"/>
</dbReference>
<name>A0A7S4VN09_9DINO</name>
<dbReference type="InterPro" id="IPR035979">
    <property type="entry name" value="RBD_domain_sf"/>
</dbReference>
<dbReference type="InterPro" id="IPR036181">
    <property type="entry name" value="MIT_dom_sf"/>
</dbReference>
<dbReference type="Pfam" id="PF04212">
    <property type="entry name" value="MIT"/>
    <property type="match status" value="1"/>
</dbReference>
<feature type="compositionally biased region" description="Pro residues" evidence="4">
    <location>
        <begin position="781"/>
        <end position="797"/>
    </location>
</feature>
<feature type="compositionally biased region" description="Basic and acidic residues" evidence="4">
    <location>
        <begin position="1067"/>
        <end position="1095"/>
    </location>
</feature>
<reference evidence="6" key="1">
    <citation type="submission" date="2021-01" db="EMBL/GenBank/DDBJ databases">
        <authorList>
            <person name="Corre E."/>
            <person name="Pelletier E."/>
            <person name="Niang G."/>
            <person name="Scheremetjew M."/>
            <person name="Finn R."/>
            <person name="Kale V."/>
            <person name="Holt S."/>
            <person name="Cochrane G."/>
            <person name="Meng A."/>
            <person name="Brown T."/>
            <person name="Cohen L."/>
        </authorList>
    </citation>
    <scope>NUCLEOTIDE SEQUENCE</scope>
    <source>
        <strain evidence="6">CCMP3105</strain>
    </source>
</reference>
<organism evidence="6">
    <name type="scientific">Alexandrium monilatum</name>
    <dbReference type="NCBI Taxonomy" id="311494"/>
    <lineage>
        <taxon>Eukaryota</taxon>
        <taxon>Sar</taxon>
        <taxon>Alveolata</taxon>
        <taxon>Dinophyceae</taxon>
        <taxon>Gonyaulacales</taxon>
        <taxon>Pyrocystaceae</taxon>
        <taxon>Alexandrium</taxon>
    </lineage>
</organism>
<keyword evidence="2 3" id="KW-0694">RNA-binding</keyword>
<feature type="compositionally biased region" description="Low complexity" evidence="4">
    <location>
        <begin position="831"/>
        <end position="840"/>
    </location>
</feature>
<dbReference type="Gene3D" id="3.30.70.330">
    <property type="match status" value="4"/>
</dbReference>
<feature type="compositionally biased region" description="Low complexity" evidence="4">
    <location>
        <begin position="7"/>
        <end position="41"/>
    </location>
</feature>
<feature type="compositionally biased region" description="Basic and acidic residues" evidence="4">
    <location>
        <begin position="1001"/>
        <end position="1029"/>
    </location>
</feature>
<dbReference type="InterPro" id="IPR007330">
    <property type="entry name" value="MIT_dom"/>
</dbReference>
<evidence type="ECO:0000259" key="5">
    <source>
        <dbReference type="PROSITE" id="PS50102"/>
    </source>
</evidence>
<evidence type="ECO:0000256" key="3">
    <source>
        <dbReference type="PROSITE-ProRule" id="PRU00176"/>
    </source>
</evidence>
<feature type="domain" description="RRM" evidence="5">
    <location>
        <begin position="543"/>
        <end position="627"/>
    </location>
</feature>
<feature type="region of interest" description="Disordered" evidence="4">
    <location>
        <begin position="382"/>
        <end position="417"/>
    </location>
</feature>
<evidence type="ECO:0000313" key="6">
    <source>
        <dbReference type="EMBL" id="CAE4593219.1"/>
    </source>
</evidence>
<dbReference type="EMBL" id="HBNR01036771">
    <property type="protein sequence ID" value="CAE4593219.1"/>
    <property type="molecule type" value="Transcribed_RNA"/>
</dbReference>
<accession>A0A7S4VN09</accession>
<evidence type="ECO:0000256" key="1">
    <source>
        <dbReference type="ARBA" id="ARBA00022737"/>
    </source>
</evidence>
<dbReference type="PANTHER" id="PTHR24012">
    <property type="entry name" value="RNA BINDING PROTEIN"/>
    <property type="match status" value="1"/>
</dbReference>
<feature type="domain" description="RRM" evidence="5">
    <location>
        <begin position="214"/>
        <end position="311"/>
    </location>
</feature>